<sequence length="394" mass="43665">MDRIGPLLIAATLSLPVPALADPPAIEFRRSLQLDLAYERQTDDGDRDREGAVSPLFRLIGEVALEETWSGFFEFDVFSERVWERGEPRSTTNTARVNQAYLQYDDGFRIRAGRWLYRDEREWLIDENIDGVMARFDAGPVRIDALAGRVGWLPRTLFEPGSRGDRIAYYGLLAQMEPVDDRFVEAFAILGDDRERGAGEQLSLGLRSWGELGDGLTYWADAGLSRGSDDDRRLEGYGFDIGATRLWEDHDLQPRVTVAFAQGSGDGDPDDGTDRAYRQTGLQSNEARLGGFAKLKYYGEALDPDLSDIRIATAGVGLTANDAVSVDLLYHHYRRVSVTQGQDSHLGDALDLVLGLRPTDALEIDAAIGWFAGGSDAADPDRGMAARIKMEYAF</sequence>
<gene>
    <name evidence="2" type="ORF">FHD67_11160</name>
</gene>
<dbReference type="Proteomes" id="UP000304880">
    <property type="component" value="Unassembled WGS sequence"/>
</dbReference>
<dbReference type="Pfam" id="PF13372">
    <property type="entry name" value="Alginate_exp"/>
    <property type="match status" value="1"/>
</dbReference>
<accession>A0A5C4R5R7</accession>
<evidence type="ECO:0000259" key="1">
    <source>
        <dbReference type="Pfam" id="PF13372"/>
    </source>
</evidence>
<keyword evidence="3" id="KW-1185">Reference proteome</keyword>
<dbReference type="InterPro" id="IPR053728">
    <property type="entry name" value="Alginate_Permeability_Chnl"/>
</dbReference>
<dbReference type="Gene3D" id="2.40.160.100">
    <property type="match status" value="1"/>
</dbReference>
<proteinExistence type="predicted"/>
<comment type="caution">
    <text evidence="2">The sequence shown here is derived from an EMBL/GenBank/DDBJ whole genome shotgun (WGS) entry which is preliminary data.</text>
</comment>
<dbReference type="RefSeq" id="WP_139598743.1">
    <property type="nucleotide sequence ID" value="NZ_VDDC01000017.1"/>
</dbReference>
<dbReference type="InterPro" id="IPR025388">
    <property type="entry name" value="Alginate_export_dom"/>
</dbReference>
<evidence type="ECO:0000313" key="2">
    <source>
        <dbReference type="EMBL" id="TNH39265.1"/>
    </source>
</evidence>
<evidence type="ECO:0000313" key="3">
    <source>
        <dbReference type="Proteomes" id="UP000304880"/>
    </source>
</evidence>
<protein>
    <recommendedName>
        <fullName evidence="1">Alginate export domain-containing protein</fullName>
    </recommendedName>
</protein>
<dbReference type="AlphaFoldDB" id="A0A5C4R5R7"/>
<reference evidence="2 3" key="1">
    <citation type="submission" date="2019-06" db="EMBL/GenBank/DDBJ databases">
        <authorList>
            <person name="Li J."/>
        </authorList>
    </citation>
    <scope>NUCLEOTIDE SEQUENCE [LARGE SCALE GENOMIC DNA]</scope>
    <source>
        <strain evidence="2 3">CGMCC 1.8012</strain>
    </source>
</reference>
<organism evidence="2 3">
    <name type="scientific">Paracoccus haeundaensis</name>
    <dbReference type="NCBI Taxonomy" id="225362"/>
    <lineage>
        <taxon>Bacteria</taxon>
        <taxon>Pseudomonadati</taxon>
        <taxon>Pseudomonadota</taxon>
        <taxon>Alphaproteobacteria</taxon>
        <taxon>Rhodobacterales</taxon>
        <taxon>Paracoccaceae</taxon>
        <taxon>Paracoccus</taxon>
    </lineage>
</organism>
<name>A0A5C4R5R7_9RHOB</name>
<dbReference type="EMBL" id="VDDC01000017">
    <property type="protein sequence ID" value="TNH39265.1"/>
    <property type="molecule type" value="Genomic_DNA"/>
</dbReference>
<feature type="domain" description="Alginate export" evidence="1">
    <location>
        <begin position="92"/>
        <end position="340"/>
    </location>
</feature>